<reference evidence="2 3" key="1">
    <citation type="submission" date="2016-12" db="EMBL/GenBank/DDBJ databases">
        <authorList>
            <person name="Song W.-J."/>
            <person name="Kurnit D.M."/>
        </authorList>
    </citation>
    <scope>NUCLEOTIDE SEQUENCE [LARGE SCALE GENOMIC DNA]</scope>
    <source>
        <strain evidence="2 3">DSM 43162</strain>
    </source>
</reference>
<accession>A0A1M7S3G6</accession>
<organism evidence="2 3">
    <name type="scientific">Geodermatophilus obscurus</name>
    <dbReference type="NCBI Taxonomy" id="1861"/>
    <lineage>
        <taxon>Bacteria</taxon>
        <taxon>Bacillati</taxon>
        <taxon>Actinomycetota</taxon>
        <taxon>Actinomycetes</taxon>
        <taxon>Geodermatophilales</taxon>
        <taxon>Geodermatophilaceae</taxon>
        <taxon>Geodermatophilus</taxon>
    </lineage>
</organism>
<dbReference type="Proteomes" id="UP000184428">
    <property type="component" value="Unassembled WGS sequence"/>
</dbReference>
<dbReference type="AlphaFoldDB" id="A0A1M7S3G6"/>
<feature type="region of interest" description="Disordered" evidence="1">
    <location>
        <begin position="414"/>
        <end position="443"/>
    </location>
</feature>
<dbReference type="InterPro" id="IPR011749">
    <property type="entry name" value="CHP02243"/>
</dbReference>
<name>A0A1M7S3G6_9ACTN</name>
<dbReference type="NCBIfam" id="TIGR02243">
    <property type="entry name" value="putative baseplate assembly protein"/>
    <property type="match status" value="1"/>
</dbReference>
<evidence type="ECO:0000256" key="1">
    <source>
        <dbReference type="SAM" id="MobiDB-lite"/>
    </source>
</evidence>
<dbReference type="RefSeq" id="WP_072912380.1">
    <property type="nucleotide sequence ID" value="NZ_FRDM01000001.1"/>
</dbReference>
<proteinExistence type="predicted"/>
<protein>
    <submittedName>
        <fullName evidence="2">Putative baseplate assembly protein</fullName>
    </submittedName>
</protein>
<evidence type="ECO:0000313" key="2">
    <source>
        <dbReference type="EMBL" id="SHN52971.1"/>
    </source>
</evidence>
<evidence type="ECO:0000313" key="3">
    <source>
        <dbReference type="Proteomes" id="UP000184428"/>
    </source>
</evidence>
<dbReference type="OrthoDB" id="9027184at2"/>
<gene>
    <name evidence="2" type="ORF">SAMN05660350_00445</name>
</gene>
<sequence>MTGARYDCAQPRRRDRVRERAQSIPINGIDYLEVAADQRTVEVRFLSAHGLDRLATGSFVVEGGERVTGITVEVTAADAGRQTVTLRASSPGDFSRYVLRLVVPPEDAGGTIFDPRLSAVPFSFKVSRAGPYDCGEAPDADTPPASPPPDLDHLAKDYDSFRRLMLDRMAVTAPGWTERNPADVLVTLVEMLAAVADELSWAQDAAATEAYLGTARLRRSVCRHARLLGYRAHSGCNARAFVRFTSDAVTVVPGGVEVMNGVAGPVPQEEPLPEGTVVFRTLDKVSVHPQADEIGLYTWSDEQCCLPAGATAATLVQPPVIGDQPPLQLDCGDFLLLETAGPDGAPADPARRHVVRLTAVTAGSDPVEDTPVLEVEWGGDDALPFALHISRENGATAVARAGIAVAEHARPVPHGVELPLESPGSDQERPAGGQRPYRPRLPGTGLTFHHAYHPAVPAARQLVRDPRIARPCLTVSINGETWEPSPVGDLLGSGPDDRHFVTEIERDGTAWLRFGDGAHGARPPDDRSEVRAIYSTGNGAGGNVGRATLTGFRLRPDPGETAAITGVTNPLEAAGGTDAEPLERIRASAPQAFLVQQRAVTAEDYATILERHPVVQRARARRRWTGSWYTVFVAVDLLGGRELDPGTEAELRAFLDGFRMAGHDLELTGPVHVDVDLALLLRAAPGVPRDGVRHHARDVLSGGLRRNGTPGLFHPDRFTFGQPLFLSEVVAAVAAIPGVVSARATRFQRLGMAAAGELEAEVLRTAPQEIVRLAADVNAPEHGRLEIDVVGGA</sequence>
<dbReference type="EMBL" id="FRDM01000001">
    <property type="protein sequence ID" value="SHN52971.1"/>
    <property type="molecule type" value="Genomic_DNA"/>
</dbReference>